<keyword evidence="2" id="KW-0378">Hydrolase</keyword>
<evidence type="ECO:0000256" key="3">
    <source>
        <dbReference type="ARBA" id="ARBA00022840"/>
    </source>
</evidence>
<keyword evidence="7" id="KW-1185">Reference proteome</keyword>
<keyword evidence="6" id="KW-0347">Helicase</keyword>
<dbReference type="Pfam" id="PF00176">
    <property type="entry name" value="SNF2-rel_dom"/>
    <property type="match status" value="1"/>
</dbReference>
<dbReference type="PANTHER" id="PTHR45626">
    <property type="entry name" value="TRANSCRIPTION TERMINATION FACTOR 2-RELATED"/>
    <property type="match status" value="1"/>
</dbReference>
<dbReference type="GO" id="GO:0016787">
    <property type="term" value="F:hydrolase activity"/>
    <property type="evidence" value="ECO:0007669"/>
    <property type="project" value="UniProtKB-KW"/>
</dbReference>
<evidence type="ECO:0000256" key="1">
    <source>
        <dbReference type="ARBA" id="ARBA00022741"/>
    </source>
</evidence>
<dbReference type="RefSeq" id="YP_009873777.1">
    <property type="nucleotide sequence ID" value="NC_049340.1"/>
</dbReference>
<dbReference type="InterPro" id="IPR000330">
    <property type="entry name" value="SNF2_N"/>
</dbReference>
<dbReference type="SMART" id="SM00490">
    <property type="entry name" value="HELICc"/>
    <property type="match status" value="1"/>
</dbReference>
<proteinExistence type="predicted"/>
<dbReference type="GO" id="GO:0004386">
    <property type="term" value="F:helicase activity"/>
    <property type="evidence" value="ECO:0007669"/>
    <property type="project" value="UniProtKB-KW"/>
</dbReference>
<dbReference type="InterPro" id="IPR014001">
    <property type="entry name" value="Helicase_ATP-bd"/>
</dbReference>
<sequence>MNEYFNFVGQYALNPKEFKQMGVDYFETKVMFFQRKSEFVDDVPFINIYNERDYIKASIGDLRAVKSTLKAKTLSEIKSDDSDFSYRVKKYLYEFKTHKNLQYYSSKAEALIEKFNTQNKPEGMEYKEWDNIKLTEAKVLATFKRVMKNAYIVDRDVIRVVKQNHTFKIKPYSGKMKHVISKKVSNPHMNISQLVAYRGEFEKFLTACKVLNLDTTELTKVVNRKYKDYLLHNASIKDIQPSKEIKRFVNSFKFISKGKVCKLTKIQKEDIGKVLTRKHTLLGWSMGGGKSVALLCMIKYINKHKLSKNVFVTAPAIALDLTLKNFLSHNGVDFIEIKNANQLKNIKDGKVVLMTLGRLSMSKDSVKEFVKSKSNKVSILFDEVDEIKNRLSKRSRAVINAFRRCHRTFCFTGTPTRNNINEIYAILELMYNNSHNMMCEVSSIYTQDKKSKEIKNKPNNKKQLPFDAYYGFGLFKSCFSPSKTTVFGIKKDTQNIFNTDELKRIVERTVIIRSSEELMGDKKIIKSHFVQPNLAERELQETIMKEFHQICYTYFRSTGNSRKESYLRIIRMINLLIKSCTAPHLMNDWNGQGLPTKYSKVLKMIGERPNEPIMIGCVGIPSTQSYYDEIKNKYPNRRVYYVDGTIPFKKRKQIVDEFNNSDNAILVSNQASLKSSVSIEKCNTVIIPSLPWNYASLSQYFYRAIRFDSEHKTEVHLITYTDSIDLNVLQLLLNKEKINNFIKTGDESTDEEVNEEFGVDGDVLGSVIEKYYDEEGGMRFMLGSESKRVS</sequence>
<evidence type="ECO:0000259" key="4">
    <source>
        <dbReference type="PROSITE" id="PS51192"/>
    </source>
</evidence>
<dbReference type="PROSITE" id="PS51192">
    <property type="entry name" value="HELICASE_ATP_BIND_1"/>
    <property type="match status" value="1"/>
</dbReference>
<dbReference type="GO" id="GO:0006281">
    <property type="term" value="P:DNA repair"/>
    <property type="evidence" value="ECO:0007669"/>
    <property type="project" value="TreeGrafter"/>
</dbReference>
<dbReference type="SMART" id="SM00487">
    <property type="entry name" value="DEXDc"/>
    <property type="match status" value="1"/>
</dbReference>
<reference evidence="6 7" key="1">
    <citation type="journal article" date="2019" name="Arch. Virol.">
        <title>A novel jumbo Tenacibaculum maritimum lytic phage with head-fiber-like appendages.</title>
        <authorList>
            <person name="Kawato Y."/>
            <person name="Istiqomah I."/>
            <person name="Gaafar A.Y."/>
            <person name="Hanaoka M."/>
            <person name="Ishimaru K."/>
            <person name="Yasuike M."/>
            <person name="Nishiki I."/>
            <person name="Nakamura Y."/>
            <person name="Fujiwara A."/>
            <person name="Nakai T."/>
        </authorList>
    </citation>
    <scope>NUCLEOTIDE SEQUENCE [LARGE SCALE GENOMIC DNA]</scope>
    <source>
        <strain evidence="6 7">PTm1</strain>
    </source>
</reference>
<keyword evidence="1" id="KW-0547">Nucleotide-binding</keyword>
<accession>A0A5S9EQI1</accession>
<name>A0A5S9EQI1_9CAUD</name>
<evidence type="ECO:0000256" key="2">
    <source>
        <dbReference type="ARBA" id="ARBA00022801"/>
    </source>
</evidence>
<dbReference type="InterPro" id="IPR027417">
    <property type="entry name" value="P-loop_NTPase"/>
</dbReference>
<dbReference type="GO" id="GO:0008094">
    <property type="term" value="F:ATP-dependent activity, acting on DNA"/>
    <property type="evidence" value="ECO:0007669"/>
    <property type="project" value="TreeGrafter"/>
</dbReference>
<dbReference type="EMBL" id="AP019524">
    <property type="protein sequence ID" value="BBI90485.1"/>
    <property type="molecule type" value="Genomic_DNA"/>
</dbReference>
<dbReference type="Proteomes" id="UP000422648">
    <property type="component" value="Segment"/>
</dbReference>
<dbReference type="Pfam" id="PF00271">
    <property type="entry name" value="Helicase_C"/>
    <property type="match status" value="1"/>
</dbReference>
<organism evidence="6 7">
    <name type="scientific">Tenacibaculum phage PTm1</name>
    <dbReference type="NCBI Taxonomy" id="2547425"/>
    <lineage>
        <taxon>Viruses</taxon>
        <taxon>Duplodnaviria</taxon>
        <taxon>Heunggongvirae</taxon>
        <taxon>Uroviricota</taxon>
        <taxon>Caudoviricetes</taxon>
        <taxon>Shirahamavirus</taxon>
        <taxon>Shirahamavirus PTm1</taxon>
    </lineage>
</organism>
<feature type="domain" description="Helicase C-terminal" evidence="5">
    <location>
        <begin position="597"/>
        <end position="757"/>
    </location>
</feature>
<keyword evidence="3" id="KW-0067">ATP-binding</keyword>
<protein>
    <submittedName>
        <fullName evidence="6">Helicase</fullName>
    </submittedName>
</protein>
<evidence type="ECO:0000313" key="6">
    <source>
        <dbReference type="EMBL" id="BBI90485.1"/>
    </source>
</evidence>
<dbReference type="GeneID" id="55802898"/>
<dbReference type="SUPFAM" id="SSF52540">
    <property type="entry name" value="P-loop containing nucleoside triphosphate hydrolases"/>
    <property type="match status" value="2"/>
</dbReference>
<evidence type="ECO:0000313" key="7">
    <source>
        <dbReference type="Proteomes" id="UP000422648"/>
    </source>
</evidence>
<dbReference type="GO" id="GO:0005524">
    <property type="term" value="F:ATP binding"/>
    <property type="evidence" value="ECO:0007669"/>
    <property type="project" value="UniProtKB-KW"/>
</dbReference>
<feature type="domain" description="Helicase ATP-binding" evidence="4">
    <location>
        <begin position="271"/>
        <end position="433"/>
    </location>
</feature>
<dbReference type="Gene3D" id="3.40.50.300">
    <property type="entry name" value="P-loop containing nucleotide triphosphate hydrolases"/>
    <property type="match status" value="2"/>
</dbReference>
<dbReference type="InterPro" id="IPR050628">
    <property type="entry name" value="SNF2_RAD54_helicase_TF"/>
</dbReference>
<evidence type="ECO:0000259" key="5">
    <source>
        <dbReference type="PROSITE" id="PS51194"/>
    </source>
</evidence>
<dbReference type="InterPro" id="IPR001650">
    <property type="entry name" value="Helicase_C-like"/>
</dbReference>
<dbReference type="PROSITE" id="PS51194">
    <property type="entry name" value="HELICASE_CTER"/>
    <property type="match status" value="1"/>
</dbReference>
<dbReference type="KEGG" id="vg:55802898"/>